<dbReference type="Gene3D" id="1.20.1250.20">
    <property type="entry name" value="MFS general substrate transporter like domains"/>
    <property type="match status" value="2"/>
</dbReference>
<dbReference type="PANTHER" id="PTHR23505:SF79">
    <property type="entry name" value="PROTEIN SPINSTER"/>
    <property type="match status" value="1"/>
</dbReference>
<dbReference type="InterPro" id="IPR011701">
    <property type="entry name" value="MFS"/>
</dbReference>
<dbReference type="InterPro" id="IPR044770">
    <property type="entry name" value="MFS_spinster-like"/>
</dbReference>
<dbReference type="GO" id="GO:0022857">
    <property type="term" value="F:transmembrane transporter activity"/>
    <property type="evidence" value="ECO:0007669"/>
    <property type="project" value="InterPro"/>
</dbReference>
<feature type="transmembrane region" description="Helical" evidence="7">
    <location>
        <begin position="12"/>
        <end position="36"/>
    </location>
</feature>
<dbReference type="PANTHER" id="PTHR23505">
    <property type="entry name" value="SPINSTER"/>
    <property type="match status" value="1"/>
</dbReference>
<keyword evidence="4 7" id="KW-1133">Transmembrane helix</keyword>
<feature type="transmembrane region" description="Helical" evidence="7">
    <location>
        <begin position="140"/>
        <end position="163"/>
    </location>
</feature>
<gene>
    <name evidence="9" type="ORF">G5C33_02995</name>
</gene>
<dbReference type="Pfam" id="PF07690">
    <property type="entry name" value="MFS_1"/>
    <property type="match status" value="1"/>
</dbReference>
<dbReference type="PROSITE" id="PS50850">
    <property type="entry name" value="MFS"/>
    <property type="match status" value="1"/>
</dbReference>
<evidence type="ECO:0000256" key="5">
    <source>
        <dbReference type="ARBA" id="ARBA00023136"/>
    </source>
</evidence>
<dbReference type="InterPro" id="IPR020846">
    <property type="entry name" value="MFS_dom"/>
</dbReference>
<dbReference type="SUPFAM" id="SSF103473">
    <property type="entry name" value="MFS general substrate transporter"/>
    <property type="match status" value="1"/>
</dbReference>
<name>A0A6G6Y1S8_9SPHN</name>
<dbReference type="GO" id="GO:0016020">
    <property type="term" value="C:membrane"/>
    <property type="evidence" value="ECO:0007669"/>
    <property type="project" value="UniProtKB-SubCell"/>
</dbReference>
<keyword evidence="3 7" id="KW-0812">Transmembrane</keyword>
<evidence type="ECO:0000259" key="8">
    <source>
        <dbReference type="PROSITE" id="PS50850"/>
    </source>
</evidence>
<proteinExistence type="predicted"/>
<organism evidence="9 10">
    <name type="scientific">Stakelama tenebrarum</name>
    <dbReference type="NCBI Taxonomy" id="2711215"/>
    <lineage>
        <taxon>Bacteria</taxon>
        <taxon>Pseudomonadati</taxon>
        <taxon>Pseudomonadota</taxon>
        <taxon>Alphaproteobacteria</taxon>
        <taxon>Sphingomonadales</taxon>
        <taxon>Sphingomonadaceae</taxon>
        <taxon>Stakelama</taxon>
    </lineage>
</organism>
<feature type="transmembrane region" description="Helical" evidence="7">
    <location>
        <begin position="234"/>
        <end position="255"/>
    </location>
</feature>
<evidence type="ECO:0000313" key="9">
    <source>
        <dbReference type="EMBL" id="QIG78860.1"/>
    </source>
</evidence>
<feature type="transmembrane region" description="Helical" evidence="7">
    <location>
        <begin position="48"/>
        <end position="73"/>
    </location>
</feature>
<evidence type="ECO:0000256" key="3">
    <source>
        <dbReference type="ARBA" id="ARBA00022692"/>
    </source>
</evidence>
<dbReference type="EMBL" id="CP049109">
    <property type="protein sequence ID" value="QIG78860.1"/>
    <property type="molecule type" value="Genomic_DNA"/>
</dbReference>
<evidence type="ECO:0000256" key="4">
    <source>
        <dbReference type="ARBA" id="ARBA00022989"/>
    </source>
</evidence>
<accession>A0A6G6Y1S8</accession>
<dbReference type="Proteomes" id="UP000501568">
    <property type="component" value="Chromosome"/>
</dbReference>
<protein>
    <submittedName>
        <fullName evidence="9">MFS transporter</fullName>
    </submittedName>
</protein>
<comment type="subcellular location">
    <subcellularLocation>
        <location evidence="1">Membrane</location>
        <topology evidence="1">Multi-pass membrane protein</topology>
    </subcellularLocation>
</comment>
<feature type="transmembrane region" description="Helical" evidence="7">
    <location>
        <begin position="302"/>
        <end position="324"/>
    </location>
</feature>
<dbReference type="RefSeq" id="WP_165325859.1">
    <property type="nucleotide sequence ID" value="NZ_CP049109.1"/>
</dbReference>
<feature type="transmembrane region" description="Helical" evidence="7">
    <location>
        <begin position="183"/>
        <end position="202"/>
    </location>
</feature>
<evidence type="ECO:0000256" key="1">
    <source>
        <dbReference type="ARBA" id="ARBA00004141"/>
    </source>
</evidence>
<feature type="transmembrane region" description="Helical" evidence="7">
    <location>
        <begin position="364"/>
        <end position="384"/>
    </location>
</feature>
<dbReference type="KEGG" id="spzr:G5C33_02995"/>
<evidence type="ECO:0000256" key="2">
    <source>
        <dbReference type="ARBA" id="ARBA00022448"/>
    </source>
</evidence>
<evidence type="ECO:0000313" key="10">
    <source>
        <dbReference type="Proteomes" id="UP000501568"/>
    </source>
</evidence>
<reference evidence="9 10" key="1">
    <citation type="submission" date="2020-02" db="EMBL/GenBank/DDBJ databases">
        <authorList>
            <person name="Zheng R.K."/>
            <person name="Sun C.M."/>
        </authorList>
    </citation>
    <scope>NUCLEOTIDE SEQUENCE [LARGE SCALE GENOMIC DNA]</scope>
    <source>
        <strain evidence="10">zrk23</strain>
    </source>
</reference>
<feature type="transmembrane region" description="Helical" evidence="7">
    <location>
        <begin position="267"/>
        <end position="290"/>
    </location>
</feature>
<feature type="transmembrane region" description="Helical" evidence="7">
    <location>
        <begin position="80"/>
        <end position="100"/>
    </location>
</feature>
<sequence length="455" mass="48743">MTSEPKSTAYRWYVVILLLLVFILSYFDRFILSLVVGPIKESLGLTDFQIGLLLGPAFSLFNVAVTVPLGVMADKTSRKWMLILGIFIWCTMTTMSGFAMSFLPLLLLRLGLGIGEAVVSPCSVSIISDYFKREGRARAISLYMAGPYLGAGLAFLVGGMLVAALHDVGHVTILGREFAPWQMTFLLVGVPGFIFGLLMLTVKEPKKRDTISANEEEAAKMSAVRYMLDRWKGFGVLIVGGTCNFAMSTLTVWNVPLFERVWGWDVATIGAVTGLFYFTAGPLGTALALWAGKFLGKNADLVGMRTLMLGLCITVPMSALYPILPTPELAIVAMFLAFIGKSAATAGGPAALQMITPGEMRSRSVAIFNAIITLVGPLIGPPLIGAATDWSGNPASIGVVLCGFVLLVGIPSILTVFLGFHHYRKLAEEMAASTRAEPEDTIDPTQTPGAAPTLA</sequence>
<feature type="domain" description="Major facilitator superfamily (MFS) profile" evidence="8">
    <location>
        <begin position="14"/>
        <end position="426"/>
    </location>
</feature>
<keyword evidence="5 7" id="KW-0472">Membrane</keyword>
<evidence type="ECO:0000256" key="6">
    <source>
        <dbReference type="SAM" id="MobiDB-lite"/>
    </source>
</evidence>
<dbReference type="AlphaFoldDB" id="A0A6G6Y1S8"/>
<keyword evidence="10" id="KW-1185">Reference proteome</keyword>
<feature type="transmembrane region" description="Helical" evidence="7">
    <location>
        <begin position="330"/>
        <end position="352"/>
    </location>
</feature>
<feature type="transmembrane region" description="Helical" evidence="7">
    <location>
        <begin position="396"/>
        <end position="420"/>
    </location>
</feature>
<dbReference type="InterPro" id="IPR036259">
    <property type="entry name" value="MFS_trans_sf"/>
</dbReference>
<evidence type="ECO:0000256" key="7">
    <source>
        <dbReference type="SAM" id="Phobius"/>
    </source>
</evidence>
<keyword evidence="2" id="KW-0813">Transport</keyword>
<feature type="region of interest" description="Disordered" evidence="6">
    <location>
        <begin position="433"/>
        <end position="455"/>
    </location>
</feature>
<feature type="transmembrane region" description="Helical" evidence="7">
    <location>
        <begin position="106"/>
        <end position="128"/>
    </location>
</feature>